<dbReference type="AlphaFoldDB" id="A0AAD9XBV4"/>
<reference evidence="2" key="1">
    <citation type="journal article" date="2023" name="Plant J.">
        <title>Genome sequences and population genomics provide insights into the demographic history, inbreeding, and mutation load of two 'living fossil' tree species of Dipteronia.</title>
        <authorList>
            <person name="Feng Y."/>
            <person name="Comes H.P."/>
            <person name="Chen J."/>
            <person name="Zhu S."/>
            <person name="Lu R."/>
            <person name="Zhang X."/>
            <person name="Li P."/>
            <person name="Qiu J."/>
            <person name="Olsen K.M."/>
            <person name="Qiu Y."/>
        </authorList>
    </citation>
    <scope>NUCLEOTIDE SEQUENCE</scope>
    <source>
        <strain evidence="2">KIB01</strain>
    </source>
</reference>
<dbReference type="InterPro" id="IPR026960">
    <property type="entry name" value="RVT-Znf"/>
</dbReference>
<dbReference type="PANTHER" id="PTHR33116:SF86">
    <property type="entry name" value="REVERSE TRANSCRIPTASE DOMAIN-CONTAINING PROTEIN"/>
    <property type="match status" value="1"/>
</dbReference>
<evidence type="ECO:0000313" key="3">
    <source>
        <dbReference type="Proteomes" id="UP001280121"/>
    </source>
</evidence>
<keyword evidence="3" id="KW-1185">Reference proteome</keyword>
<feature type="domain" description="Reverse transcriptase" evidence="1">
    <location>
        <begin position="1"/>
        <end position="173"/>
    </location>
</feature>
<dbReference type="PANTHER" id="PTHR33116">
    <property type="entry name" value="REVERSE TRANSCRIPTASE ZINC-BINDING DOMAIN-CONTAINING PROTEIN-RELATED-RELATED"/>
    <property type="match status" value="1"/>
</dbReference>
<dbReference type="InterPro" id="IPR000477">
    <property type="entry name" value="RT_dom"/>
</dbReference>
<name>A0AAD9XBV4_9ROSI</name>
<dbReference type="EMBL" id="JANJYI010000003">
    <property type="protein sequence ID" value="KAK2656123.1"/>
    <property type="molecule type" value="Genomic_DNA"/>
</dbReference>
<dbReference type="Pfam" id="PF13966">
    <property type="entry name" value="zf-RVT"/>
    <property type="match status" value="1"/>
</dbReference>
<dbReference type="Proteomes" id="UP001280121">
    <property type="component" value="Unassembled WGS sequence"/>
</dbReference>
<dbReference type="Pfam" id="PF00078">
    <property type="entry name" value="RVT_1"/>
    <property type="match status" value="1"/>
</dbReference>
<protein>
    <recommendedName>
        <fullName evidence="1">Reverse transcriptase domain-containing protein</fullName>
    </recommendedName>
</protein>
<proteinExistence type="predicted"/>
<evidence type="ECO:0000259" key="1">
    <source>
        <dbReference type="PROSITE" id="PS50878"/>
    </source>
</evidence>
<accession>A0AAD9XBV4</accession>
<sequence length="538" mass="61746">MALKLDMSKAYDRVEWSFLSKMMCNLGFFDSWIDRVMRCITSVSFFFLVNGVRCGFVIPSRGLCQGDPLSPYLFLICAEGLSRLIFTAERNKDIAGFRCTRGGPKISHLFFVDDSLLFSRASERDCLAIRRVLDWYALASGQMVNFHKSVMCVSKKVTTGRAANLARILGVQLVQCHERYLGLPSFAGQNRQTLFTNIKDRIWDRVKGWQSNLFSLGGKEVLIKAVIQDIPTYSMSLFRLPKSFIDYLHSICAQFWWGSKEESMRIHWCSWKRLCCSKVSGGMGFHDLTIFNKALLAKQCWRLIQHPNSLAARVLKSCYFLDDNFFQVKCSKGSFFLWQIFCWGRELLAEGVRWRIGNGESVLIYKDKWIPRPSTFRVISPDVLGETAKVSELKLPYGAWNESLIRGVFLPDDAELILHIPSPVSSRCDSLLWHYDKFGMYSVKSGYHRGGSRDYDPISSGLDKAESWWKFLWRMKLPSKVKLFIWRACHNWIPTRTVLAMRKVLTYFKLSGFYDLLSESAGPRGNAVSLPGCLENLV</sequence>
<evidence type="ECO:0000313" key="2">
    <source>
        <dbReference type="EMBL" id="KAK2656123.1"/>
    </source>
</evidence>
<organism evidence="2 3">
    <name type="scientific">Dipteronia dyeriana</name>
    <dbReference type="NCBI Taxonomy" id="168575"/>
    <lineage>
        <taxon>Eukaryota</taxon>
        <taxon>Viridiplantae</taxon>
        <taxon>Streptophyta</taxon>
        <taxon>Embryophyta</taxon>
        <taxon>Tracheophyta</taxon>
        <taxon>Spermatophyta</taxon>
        <taxon>Magnoliopsida</taxon>
        <taxon>eudicotyledons</taxon>
        <taxon>Gunneridae</taxon>
        <taxon>Pentapetalae</taxon>
        <taxon>rosids</taxon>
        <taxon>malvids</taxon>
        <taxon>Sapindales</taxon>
        <taxon>Sapindaceae</taxon>
        <taxon>Hippocastanoideae</taxon>
        <taxon>Acereae</taxon>
        <taxon>Dipteronia</taxon>
    </lineage>
</organism>
<dbReference type="PROSITE" id="PS50878">
    <property type="entry name" value="RT_POL"/>
    <property type="match status" value="1"/>
</dbReference>
<dbReference type="InterPro" id="IPR043502">
    <property type="entry name" value="DNA/RNA_pol_sf"/>
</dbReference>
<dbReference type="SUPFAM" id="SSF56672">
    <property type="entry name" value="DNA/RNA polymerases"/>
    <property type="match status" value="1"/>
</dbReference>
<comment type="caution">
    <text evidence="2">The sequence shown here is derived from an EMBL/GenBank/DDBJ whole genome shotgun (WGS) entry which is preliminary data.</text>
</comment>
<gene>
    <name evidence="2" type="ORF">Ddye_009175</name>
</gene>